<proteinExistence type="predicted"/>
<dbReference type="GeneID" id="24093060"/>
<name>J7S5Q6_9APHY</name>
<organism evidence="2 3">
    <name type="scientific">Fibroporia radiculosa</name>
    <dbReference type="NCBI Taxonomy" id="599839"/>
    <lineage>
        <taxon>Eukaryota</taxon>
        <taxon>Fungi</taxon>
        <taxon>Dikarya</taxon>
        <taxon>Basidiomycota</taxon>
        <taxon>Agaricomycotina</taxon>
        <taxon>Agaricomycetes</taxon>
        <taxon>Polyporales</taxon>
        <taxon>Fibroporiaceae</taxon>
        <taxon>Fibroporia</taxon>
    </lineage>
</organism>
<keyword evidence="3" id="KW-1185">Reference proteome</keyword>
<feature type="region of interest" description="Disordered" evidence="1">
    <location>
        <begin position="213"/>
        <end position="234"/>
    </location>
</feature>
<feature type="compositionally biased region" description="Basic and acidic residues" evidence="1">
    <location>
        <begin position="181"/>
        <end position="195"/>
    </location>
</feature>
<dbReference type="HOGENOM" id="CLU_462338_0_0_1"/>
<accession>J7S5Q6</accession>
<dbReference type="InParanoid" id="J7S5Q6"/>
<gene>
    <name evidence="2" type="ORF">FIBRA_00143</name>
</gene>
<dbReference type="RefSeq" id="XP_012177432.1">
    <property type="nucleotide sequence ID" value="XM_012322042.1"/>
</dbReference>
<dbReference type="Proteomes" id="UP000006352">
    <property type="component" value="Unassembled WGS sequence"/>
</dbReference>
<feature type="region of interest" description="Disordered" evidence="1">
    <location>
        <begin position="166"/>
        <end position="195"/>
    </location>
</feature>
<reference evidence="2 3" key="1">
    <citation type="journal article" date="2012" name="Appl. Environ. Microbiol.">
        <title>Short-read sequencing for genomic analysis of the brown rot fungus Fibroporia radiculosa.</title>
        <authorList>
            <person name="Tang J.D."/>
            <person name="Perkins A.D."/>
            <person name="Sonstegard T.S."/>
            <person name="Schroeder S.G."/>
            <person name="Burgess S.C."/>
            <person name="Diehl S.V."/>
        </authorList>
    </citation>
    <scope>NUCLEOTIDE SEQUENCE [LARGE SCALE GENOMIC DNA]</scope>
    <source>
        <strain evidence="2 3">TFFH 294</strain>
    </source>
</reference>
<feature type="compositionally biased region" description="Low complexity" evidence="1">
    <location>
        <begin position="128"/>
        <end position="137"/>
    </location>
</feature>
<protein>
    <submittedName>
        <fullName evidence="2">Uncharacterized protein</fullName>
    </submittedName>
</protein>
<evidence type="ECO:0000256" key="1">
    <source>
        <dbReference type="SAM" id="MobiDB-lite"/>
    </source>
</evidence>
<evidence type="ECO:0000313" key="3">
    <source>
        <dbReference type="Proteomes" id="UP000006352"/>
    </source>
</evidence>
<evidence type="ECO:0000313" key="2">
    <source>
        <dbReference type="EMBL" id="CCL98149.1"/>
    </source>
</evidence>
<dbReference type="AlphaFoldDB" id="J7S5Q6"/>
<feature type="compositionally biased region" description="Polar residues" evidence="1">
    <location>
        <begin position="223"/>
        <end position="234"/>
    </location>
</feature>
<feature type="region of interest" description="Disordered" evidence="1">
    <location>
        <begin position="107"/>
        <end position="154"/>
    </location>
</feature>
<sequence>MNSDGVRSRIPQISRTKSALIRDYWHSREYTVSQISEWLNCGPREVWYAIKNEANDNLSEDSRYLNGQLGDIINVDELPVRKRPITEPQVKLEELEVEQVDVKLCNEYDGNTSESEDTDEIEREQCLSSQSQDEQSQLNIMSPKPPPSYEEAAGPDASQVLFRAAPSRTSGADQRSAAAGRPHDGRPRLPLDPSSERVHPVVAATYASAFKGKGRELPPSVASKPSSATIPTIPTASTSQCQVSAFLSGLKRPQACLKDAFYEFGVKTDADLDVLCTLQDQWDVLKEFLMTRNVTIFQWMMVKNGLEARATHLSDNHARGGCSGIHNNIPQLPGASDKRPEALVLRINRPRKPSALTEDDKIQFLGFGKVLDSEDVEMGEVSIKLEGDLNDGSFDDVVVPSAAESIEMDLIEELQYPDNFDPPSSDPVVKAQSPPIVQKHAETQRFSKMRTPPPPVIPLQEVQESTSSSSSDIQLEPDLSNNTTDAKHAFSPAVDAFLRSLPSLSPPPAHFAQELISLGFRSDADLDALALASPMEGDWDELKKCLILDKSHYVWWTYVKNGLKERKEKLSRAGPDNFWSRMRPRLSFLS</sequence>
<dbReference type="OrthoDB" id="2802986at2759"/>
<dbReference type="EMBL" id="HE796869">
    <property type="protein sequence ID" value="CCL98149.1"/>
    <property type="molecule type" value="Genomic_DNA"/>
</dbReference>
<feature type="region of interest" description="Disordered" evidence="1">
    <location>
        <begin position="446"/>
        <end position="475"/>
    </location>
</feature>